<dbReference type="EMBL" id="GDKF01006455">
    <property type="protein sequence ID" value="JAT72167.1"/>
    <property type="molecule type" value="Transcribed_RNA"/>
</dbReference>
<evidence type="ECO:0000256" key="6">
    <source>
        <dbReference type="ARBA" id="ARBA00023136"/>
    </source>
</evidence>
<evidence type="ECO:0000256" key="10">
    <source>
        <dbReference type="SAM" id="Phobius"/>
    </source>
</evidence>
<keyword evidence="6 10" id="KW-0472">Membrane</keyword>
<feature type="coiled-coil region" evidence="8">
    <location>
        <begin position="260"/>
        <end position="318"/>
    </location>
</feature>
<dbReference type="PANTHER" id="PTHR32219">
    <property type="entry name" value="RNA-BINDING PROTEIN YLMH-RELATED"/>
    <property type="match status" value="1"/>
</dbReference>
<gene>
    <name evidence="11" type="ORF">g.4506</name>
</gene>
<comment type="subcellular location">
    <subcellularLocation>
        <location evidence="1">Cell membrane</location>
        <topology evidence="1">Single-pass membrane protein</topology>
    </subcellularLocation>
</comment>
<organism evidence="11">
    <name type="scientific">Auxenochlorella protothecoides</name>
    <name type="common">Green microalga</name>
    <name type="synonym">Chlorella protothecoides</name>
    <dbReference type="NCBI Taxonomy" id="3075"/>
    <lineage>
        <taxon>Eukaryota</taxon>
        <taxon>Viridiplantae</taxon>
        <taxon>Chlorophyta</taxon>
        <taxon>core chlorophytes</taxon>
        <taxon>Trebouxiophyceae</taxon>
        <taxon>Chlorellales</taxon>
        <taxon>Chlorellaceae</taxon>
        <taxon>Auxenochlorella</taxon>
    </lineage>
</organism>
<feature type="region of interest" description="Disordered" evidence="9">
    <location>
        <begin position="477"/>
        <end position="503"/>
    </location>
</feature>
<feature type="compositionally biased region" description="Basic and acidic residues" evidence="9">
    <location>
        <begin position="485"/>
        <end position="499"/>
    </location>
</feature>
<keyword evidence="4 10" id="KW-1133">Transmembrane helix</keyword>
<feature type="non-terminal residue" evidence="11">
    <location>
        <position position="1"/>
    </location>
</feature>
<evidence type="ECO:0000256" key="3">
    <source>
        <dbReference type="ARBA" id="ARBA00022692"/>
    </source>
</evidence>
<name>A0A1D1ZZ58_AUXPR</name>
<keyword evidence="2" id="KW-1003">Cell membrane</keyword>
<evidence type="ECO:0000256" key="4">
    <source>
        <dbReference type="ARBA" id="ARBA00022989"/>
    </source>
</evidence>
<evidence type="ECO:0000256" key="8">
    <source>
        <dbReference type="SAM" id="Coils"/>
    </source>
</evidence>
<comment type="similarity">
    <text evidence="7">Belongs to the plant Proton pump-interactor protein family.</text>
</comment>
<accession>A0A1D1ZZ58</accession>
<feature type="transmembrane region" description="Helical" evidence="10">
    <location>
        <begin position="687"/>
        <end position="706"/>
    </location>
</feature>
<feature type="compositionally biased region" description="Basic and acidic residues" evidence="9">
    <location>
        <begin position="525"/>
        <end position="542"/>
    </location>
</feature>
<dbReference type="GO" id="GO:0005886">
    <property type="term" value="C:plasma membrane"/>
    <property type="evidence" value="ECO:0007669"/>
    <property type="project" value="UniProtKB-SubCell"/>
</dbReference>
<sequence>ARTLEAQLFSASTQADRGSSFPMMEVEPQIPPTSGELEVVSEPQDLSRTKLPDAVDVSEMDTDALEESEGATGSTTNSLGGTRHADALAVHAVERGPRRLWLVRVPKPPEVTALAALEQELAAYTQQVKLLNESASVKKVARDDARKDTQAAREAYRLCRDAYNACMEVVTPLREAARGSAGAGPRRLRESYPELEVWSVAELDERLAGMEYRLQHESVPLAEEKRLVAGLKRLAGQRARVAEYEAAAGAARDPALLADAARARAALAEAEEEARALREERAAQKEVLDGFWEAERAVDAEVEAILAERRRLKELQDEAYARVSEVRRAHRERKDAYYSSRRHSTGVRALLREPGGVEKARAMCGEQVDRQLAVLRDNDDYRAEYLTLIEQQRGRPSTWEEGEEAGNGARRGHSRQPSLPLTEEETKERAQGTIAAVLEQARSRVVDLKHAAAAATAAAAPHPVAVEVAVPVAPAEPRAMPKKAPRAEPAHPEPERAAPEPESAFELPAAVAARARCETAAAEADRAAEAERQRAARAEAEKKKARRAEKAKRGAERARAAAAAAEMSAAAAATVASAAAAAAAPAPALAEEGAAAGGEGGVTYEAAQGATAVAGEAEAGPGAAEAPAPAPAAPAGARRKANPAILATNAPLSVAKAMVAKPAARRPAAARKSLVKTLRSFYRENEMAMVLALIGLIVAAVAYMSLTAA</sequence>
<feature type="region of interest" description="Disordered" evidence="9">
    <location>
        <begin position="1"/>
        <end position="81"/>
    </location>
</feature>
<feature type="region of interest" description="Disordered" evidence="9">
    <location>
        <begin position="525"/>
        <end position="554"/>
    </location>
</feature>
<proteinExistence type="inferred from homology"/>
<feature type="region of interest" description="Disordered" evidence="9">
    <location>
        <begin position="393"/>
        <end position="430"/>
    </location>
</feature>
<evidence type="ECO:0000256" key="2">
    <source>
        <dbReference type="ARBA" id="ARBA00022475"/>
    </source>
</evidence>
<keyword evidence="5 8" id="KW-0175">Coiled coil</keyword>
<evidence type="ECO:0000256" key="5">
    <source>
        <dbReference type="ARBA" id="ARBA00023054"/>
    </source>
</evidence>
<dbReference type="AlphaFoldDB" id="A0A1D1ZZ58"/>
<reference evidence="11" key="1">
    <citation type="submission" date="2015-08" db="EMBL/GenBank/DDBJ databases">
        <authorList>
            <person name="Babu N.S."/>
            <person name="Beckwith C.J."/>
            <person name="Beseler K.G."/>
            <person name="Brison A."/>
            <person name="Carone J.V."/>
            <person name="Caskin T.P."/>
            <person name="Diamond M."/>
            <person name="Durham M.E."/>
            <person name="Foxe J.M."/>
            <person name="Go M."/>
            <person name="Henderson B.A."/>
            <person name="Jones I.B."/>
            <person name="McGettigan J.A."/>
            <person name="Micheletti S.J."/>
            <person name="Nasrallah M.E."/>
            <person name="Ortiz D."/>
            <person name="Piller C.R."/>
            <person name="Privatt S.R."/>
            <person name="Schneider S.L."/>
            <person name="Sharp S."/>
            <person name="Smith T.C."/>
            <person name="Stanton J.D."/>
            <person name="Ullery H.E."/>
            <person name="Wilson R.J."/>
            <person name="Serrano M.G."/>
            <person name="Buck G."/>
            <person name="Lee V."/>
            <person name="Wang Y."/>
            <person name="Carvalho R."/>
            <person name="Voegtly L."/>
            <person name="Shi R."/>
            <person name="Duckworth R."/>
            <person name="Johnson A."/>
            <person name="Loviza R."/>
            <person name="Walstead R."/>
            <person name="Shah Z."/>
            <person name="Kiflezghi M."/>
            <person name="Wade K."/>
            <person name="Ball S.L."/>
            <person name="Bradley K.W."/>
            <person name="Asai D.J."/>
            <person name="Bowman C.A."/>
            <person name="Russell D.A."/>
            <person name="Pope W.H."/>
            <person name="Jacobs-Sera D."/>
            <person name="Hendrix R.W."/>
            <person name="Hatfull G.F."/>
        </authorList>
    </citation>
    <scope>NUCLEOTIDE SEQUENCE</scope>
</reference>
<evidence type="ECO:0000256" key="9">
    <source>
        <dbReference type="SAM" id="MobiDB-lite"/>
    </source>
</evidence>
<feature type="compositionally biased region" description="Polar residues" evidence="9">
    <location>
        <begin position="71"/>
        <end position="80"/>
    </location>
</feature>
<feature type="compositionally biased region" description="Acidic residues" evidence="9">
    <location>
        <begin position="56"/>
        <end position="69"/>
    </location>
</feature>
<evidence type="ECO:0000256" key="1">
    <source>
        <dbReference type="ARBA" id="ARBA00004162"/>
    </source>
</evidence>
<protein>
    <submittedName>
        <fullName evidence="11">Uncharacterized protein</fullName>
    </submittedName>
</protein>
<dbReference type="InterPro" id="IPR055282">
    <property type="entry name" value="PPI1-4"/>
</dbReference>
<keyword evidence="3 10" id="KW-0812">Transmembrane</keyword>
<evidence type="ECO:0000256" key="7">
    <source>
        <dbReference type="ARBA" id="ARBA00038080"/>
    </source>
</evidence>
<evidence type="ECO:0000313" key="11">
    <source>
        <dbReference type="EMBL" id="JAT72167.1"/>
    </source>
</evidence>
<dbReference type="PANTHER" id="PTHR32219:SF3">
    <property type="entry name" value="CALPONIN-LIKE DOMAIN PROTEIN"/>
    <property type="match status" value="1"/>
</dbReference>